<accession>A0A0A9ADF5</accession>
<dbReference type="AlphaFoldDB" id="A0A0A9ADF5"/>
<evidence type="ECO:0000313" key="1">
    <source>
        <dbReference type="EMBL" id="JAD49654.1"/>
    </source>
</evidence>
<name>A0A0A9ADF5_ARUDO</name>
<reference evidence="1" key="1">
    <citation type="submission" date="2014-09" db="EMBL/GenBank/DDBJ databases">
        <authorList>
            <person name="Magalhaes I.L.F."/>
            <person name="Oliveira U."/>
            <person name="Santos F.R."/>
            <person name="Vidigal T.H.D.A."/>
            <person name="Brescovit A.D."/>
            <person name="Santos A.J."/>
        </authorList>
    </citation>
    <scope>NUCLEOTIDE SEQUENCE</scope>
    <source>
        <tissue evidence="1">Shoot tissue taken approximately 20 cm above the soil surface</tissue>
    </source>
</reference>
<sequence length="77" mass="8863">MASHETNTDHTVLWWVYKCMNQFSFHRDGFTCKCISMSLLARLETKQAVHSLLPVQTSNHLANLSTWRHLVLLPPLG</sequence>
<reference evidence="1" key="2">
    <citation type="journal article" date="2015" name="Data Brief">
        <title>Shoot transcriptome of the giant reed, Arundo donax.</title>
        <authorList>
            <person name="Barrero R.A."/>
            <person name="Guerrero F.D."/>
            <person name="Moolhuijzen P."/>
            <person name="Goolsby J.A."/>
            <person name="Tidwell J."/>
            <person name="Bellgard S.E."/>
            <person name="Bellgard M.I."/>
        </authorList>
    </citation>
    <scope>NUCLEOTIDE SEQUENCE</scope>
    <source>
        <tissue evidence="1">Shoot tissue taken approximately 20 cm above the soil surface</tissue>
    </source>
</reference>
<protein>
    <submittedName>
        <fullName evidence="1">Uncharacterized protein</fullName>
    </submittedName>
</protein>
<organism evidence="1">
    <name type="scientific">Arundo donax</name>
    <name type="common">Giant reed</name>
    <name type="synonym">Donax arundinaceus</name>
    <dbReference type="NCBI Taxonomy" id="35708"/>
    <lineage>
        <taxon>Eukaryota</taxon>
        <taxon>Viridiplantae</taxon>
        <taxon>Streptophyta</taxon>
        <taxon>Embryophyta</taxon>
        <taxon>Tracheophyta</taxon>
        <taxon>Spermatophyta</taxon>
        <taxon>Magnoliopsida</taxon>
        <taxon>Liliopsida</taxon>
        <taxon>Poales</taxon>
        <taxon>Poaceae</taxon>
        <taxon>PACMAD clade</taxon>
        <taxon>Arundinoideae</taxon>
        <taxon>Arundineae</taxon>
        <taxon>Arundo</taxon>
    </lineage>
</organism>
<proteinExistence type="predicted"/>
<dbReference type="EMBL" id="GBRH01248241">
    <property type="protein sequence ID" value="JAD49654.1"/>
    <property type="molecule type" value="Transcribed_RNA"/>
</dbReference>